<evidence type="ECO:0000256" key="1">
    <source>
        <dbReference type="SAM" id="MobiDB-lite"/>
    </source>
</evidence>
<name>A0A5C3LPU1_9AGAR</name>
<feature type="compositionally biased region" description="Acidic residues" evidence="1">
    <location>
        <begin position="62"/>
        <end position="78"/>
    </location>
</feature>
<accession>A0A5C3LPU1</accession>
<reference evidence="2 3" key="1">
    <citation type="journal article" date="2019" name="Nat. Ecol. Evol.">
        <title>Megaphylogeny resolves global patterns of mushroom evolution.</title>
        <authorList>
            <person name="Varga T."/>
            <person name="Krizsan K."/>
            <person name="Foldi C."/>
            <person name="Dima B."/>
            <person name="Sanchez-Garcia M."/>
            <person name="Sanchez-Ramirez S."/>
            <person name="Szollosi G.J."/>
            <person name="Szarkandi J.G."/>
            <person name="Papp V."/>
            <person name="Albert L."/>
            <person name="Andreopoulos W."/>
            <person name="Angelini C."/>
            <person name="Antonin V."/>
            <person name="Barry K.W."/>
            <person name="Bougher N.L."/>
            <person name="Buchanan P."/>
            <person name="Buyck B."/>
            <person name="Bense V."/>
            <person name="Catcheside P."/>
            <person name="Chovatia M."/>
            <person name="Cooper J."/>
            <person name="Damon W."/>
            <person name="Desjardin D."/>
            <person name="Finy P."/>
            <person name="Geml J."/>
            <person name="Haridas S."/>
            <person name="Hughes K."/>
            <person name="Justo A."/>
            <person name="Karasinski D."/>
            <person name="Kautmanova I."/>
            <person name="Kiss B."/>
            <person name="Kocsube S."/>
            <person name="Kotiranta H."/>
            <person name="LaButti K.M."/>
            <person name="Lechner B.E."/>
            <person name="Liimatainen K."/>
            <person name="Lipzen A."/>
            <person name="Lukacs Z."/>
            <person name="Mihaltcheva S."/>
            <person name="Morgado L.N."/>
            <person name="Niskanen T."/>
            <person name="Noordeloos M.E."/>
            <person name="Ohm R.A."/>
            <person name="Ortiz-Santana B."/>
            <person name="Ovrebo C."/>
            <person name="Racz N."/>
            <person name="Riley R."/>
            <person name="Savchenko A."/>
            <person name="Shiryaev A."/>
            <person name="Soop K."/>
            <person name="Spirin V."/>
            <person name="Szebenyi C."/>
            <person name="Tomsovsky M."/>
            <person name="Tulloss R.E."/>
            <person name="Uehling J."/>
            <person name="Grigoriev I.V."/>
            <person name="Vagvolgyi C."/>
            <person name="Papp T."/>
            <person name="Martin F.M."/>
            <person name="Miettinen O."/>
            <person name="Hibbett D.S."/>
            <person name="Nagy L.G."/>
        </authorList>
    </citation>
    <scope>NUCLEOTIDE SEQUENCE [LARGE SCALE GENOMIC DNA]</scope>
    <source>
        <strain evidence="2 3">CBS 166.37</strain>
    </source>
</reference>
<dbReference type="EMBL" id="ML213627">
    <property type="protein sequence ID" value="TFK34835.1"/>
    <property type="molecule type" value="Genomic_DNA"/>
</dbReference>
<dbReference type="Gene3D" id="2.60.120.620">
    <property type="entry name" value="q2cbj1_9rhob like domain"/>
    <property type="match status" value="1"/>
</dbReference>
<proteinExistence type="predicted"/>
<evidence type="ECO:0000313" key="2">
    <source>
        <dbReference type="EMBL" id="TFK34835.1"/>
    </source>
</evidence>
<dbReference type="PANTHER" id="PTHR33099">
    <property type="entry name" value="FE2OG DIOXYGENASE DOMAIN-CONTAINING PROTEIN"/>
    <property type="match status" value="1"/>
</dbReference>
<dbReference type="Proteomes" id="UP000308652">
    <property type="component" value="Unassembled WGS sequence"/>
</dbReference>
<gene>
    <name evidence="2" type="ORF">BDQ12DRAFT_612637</name>
</gene>
<feature type="compositionally biased region" description="Low complexity" evidence="1">
    <location>
        <begin position="1003"/>
        <end position="1024"/>
    </location>
</feature>
<protein>
    <recommendedName>
        <fullName evidence="4">Prolyl 4-hydroxylase alpha subunit Fe(2+) 2OG dioxygenase domain-containing protein</fullName>
    </recommendedName>
</protein>
<evidence type="ECO:0000313" key="3">
    <source>
        <dbReference type="Proteomes" id="UP000308652"/>
    </source>
</evidence>
<organism evidence="2 3">
    <name type="scientific">Crucibulum laeve</name>
    <dbReference type="NCBI Taxonomy" id="68775"/>
    <lineage>
        <taxon>Eukaryota</taxon>
        <taxon>Fungi</taxon>
        <taxon>Dikarya</taxon>
        <taxon>Basidiomycota</taxon>
        <taxon>Agaricomycotina</taxon>
        <taxon>Agaricomycetes</taxon>
        <taxon>Agaricomycetidae</taxon>
        <taxon>Agaricales</taxon>
        <taxon>Agaricineae</taxon>
        <taxon>Nidulariaceae</taxon>
        <taxon>Crucibulum</taxon>
    </lineage>
</organism>
<dbReference type="PANTHER" id="PTHR33099:SF7">
    <property type="entry name" value="MYND-TYPE DOMAIN-CONTAINING PROTEIN"/>
    <property type="match status" value="1"/>
</dbReference>
<sequence>MYVDATERIAPTSLATTERILPANHPPIVYSPANAHQSLAATENGSMMKVDPPEHNASKDMEDVDGGGDEDEDESIVSDGDDLIDDLEAALNGDFDFKGDYYYASILSQAPNPCLFISGLGLVGLPLSERDAKLIIGCSVQAPYGQGHRTLVNTDVRDTWEIEPANIRFANPEWEPYVQQLAVKSVCQALGVAPSRVAPRCELYKLLLYQSGSQCRMCSFLPHQDTQKADGMFATVIILLPSAYTGGEVYVSHASTNKVLDFASTSLTSSAILAWYTDVMHEVKPVTSGYRLALSYNLIHTSPSMPRPVLPDMNYAVTCLHNVLRKWFKDAYAETPESNNLVAYLLKHQYNAANLNAGSRALKGEDAHKIAYLRHVAAELGYTVCLGNLVCNVSGCPDDDGCHYGGWERHGYYDSPSEDPSMGEVIDTVITVTNVVDLDGNSMLGNKSLTLDETCLIPKDPFADLEPDDREYEGYVGNGAGQLDYFYRRTVLILIREDDAPNVLFSAGGVHYALQRLAKSNSLLPSPEDRKMASLILANLSSGDTTTPKVMVEYTLKWNDVEMWKTLTKASGCVVSTFKAEQFIQAWKQFSFESVQASFAEILSRSPRMKDRLDFIHALLTHASPEDQEAVKEWSEKQTFLALTSYESPVIEDIPTLISNAHGKGIATIDKLILSRLLKKPSLYTFWIAFVKALHLNKKELLAYQPTTLDEEPPTSDTIDAIIERCLDAAVLQWNTVVSQPAYSGTTHSYYGANTFNQPQQAKINRVIELVEMYILTGHIQPCKKLFVLLFKVEGNVATKFQTLYTPLIPRLRDVLNKNGIDICSTPFIDLMQLFIGSYLRDMLGSKDHNPRPNIRKVGCGCGDCNQIDAFMGMNSVAQQTFRMAQTRRLHVERQLAMAPDLVTFVTIRSGSPHGISVTKRADVLAATRWDSRKAEAKKFLSSIGNEAILSKLMGHRYDDVLNAVKGTRPFVWTVSDAGAQGQMQQASTSFAPYSRTTSVTGSVASNPSASSSSNTQVSANANTLAGKKRKPVVQLGPVIDLTGDDSS</sequence>
<feature type="compositionally biased region" description="Basic and acidic residues" evidence="1">
    <location>
        <begin position="51"/>
        <end position="61"/>
    </location>
</feature>
<feature type="region of interest" description="Disordered" evidence="1">
    <location>
        <begin position="46"/>
        <end position="78"/>
    </location>
</feature>
<dbReference type="AlphaFoldDB" id="A0A5C3LPU1"/>
<feature type="region of interest" description="Disordered" evidence="1">
    <location>
        <begin position="998"/>
        <end position="1030"/>
    </location>
</feature>
<keyword evidence="3" id="KW-1185">Reference proteome</keyword>
<dbReference type="OrthoDB" id="124582at2759"/>
<evidence type="ECO:0008006" key="4">
    <source>
        <dbReference type="Google" id="ProtNLM"/>
    </source>
</evidence>